<dbReference type="RefSeq" id="WP_182367462.1">
    <property type="nucleotide sequence ID" value="NZ_CP059139.1"/>
</dbReference>
<keyword evidence="2" id="KW-1185">Reference proteome</keyword>
<protein>
    <submittedName>
        <fullName evidence="1">Uncharacterized protein</fullName>
    </submittedName>
</protein>
<accession>A0A7G5DJ40</accession>
<organism evidence="1 2">
    <name type="scientific">Pseudomonas berkeleyensis</name>
    <dbReference type="NCBI Taxonomy" id="2726956"/>
    <lineage>
        <taxon>Bacteria</taxon>
        <taxon>Pseudomonadati</taxon>
        <taxon>Pseudomonadota</taxon>
        <taxon>Gammaproteobacteria</taxon>
        <taxon>Pseudomonadales</taxon>
        <taxon>Pseudomonadaceae</taxon>
        <taxon>Pseudomonas</taxon>
    </lineage>
</organism>
<evidence type="ECO:0000313" key="1">
    <source>
        <dbReference type="EMBL" id="QMV61765.1"/>
    </source>
</evidence>
<name>A0A7G5DJ40_9PSED</name>
<dbReference type="AlphaFoldDB" id="A0A7G5DJ40"/>
<proteinExistence type="predicted"/>
<reference evidence="1 2" key="1">
    <citation type="journal article" date="2020" name="G3 (Bethesda)">
        <title>CeMbio - The Caenorhabditis elegans Microbiome Resource.</title>
        <authorList>
            <person name="Dirksen P."/>
            <person name="Assie A."/>
            <person name="Zimmermann J."/>
            <person name="Zhang F."/>
            <person name="Tietje A.M."/>
            <person name="Marsh S.A."/>
            <person name="Felix M.A."/>
            <person name="Shapira M."/>
            <person name="Kaleta C."/>
            <person name="Schulenburg H."/>
            <person name="Samuel B."/>
        </authorList>
    </citation>
    <scope>NUCLEOTIDE SEQUENCE [LARGE SCALE GENOMIC DNA]</scope>
    <source>
        <strain evidence="1 2">MSPm1</strain>
    </source>
</reference>
<sequence length="135" mass="16000">MPTGVYRRVFIASRWAIKIPRIRNITCGARCNRWEAEIWRKWRPKFGWEHLCPVRFCGPLGLILVMDRASQPVTFEEVKSANDQDYSDYYPNVDIEYKAENWGVVAGRMVCVDYGIDDAERISKKRIYYQERSRT</sequence>
<evidence type="ECO:0000313" key="2">
    <source>
        <dbReference type="Proteomes" id="UP000515276"/>
    </source>
</evidence>
<dbReference type="Proteomes" id="UP000515276">
    <property type="component" value="Chromosome"/>
</dbReference>
<dbReference type="EMBL" id="CP059139">
    <property type="protein sequence ID" value="QMV61765.1"/>
    <property type="molecule type" value="Genomic_DNA"/>
</dbReference>
<gene>
    <name evidence="1" type="ORF">HS968_17200</name>
</gene>